<reference evidence="2" key="2">
    <citation type="submission" date="2021-09" db="EMBL/GenBank/DDBJ databases">
        <authorList>
            <person name="Jia N."/>
            <person name="Wang J."/>
            <person name="Shi W."/>
            <person name="Du L."/>
            <person name="Sun Y."/>
            <person name="Zhan W."/>
            <person name="Jiang J."/>
            <person name="Wang Q."/>
            <person name="Zhang B."/>
            <person name="Ji P."/>
            <person name="Sakyi L.B."/>
            <person name="Cui X."/>
            <person name="Yuan T."/>
            <person name="Jiang B."/>
            <person name="Yang W."/>
            <person name="Lam T.T.-Y."/>
            <person name="Chang Q."/>
            <person name="Ding S."/>
            <person name="Wang X."/>
            <person name="Zhu J."/>
            <person name="Ruan X."/>
            <person name="Zhao L."/>
            <person name="Wei J."/>
            <person name="Que T."/>
            <person name="Du C."/>
            <person name="Cheng J."/>
            <person name="Dai P."/>
            <person name="Han X."/>
            <person name="Huang E."/>
            <person name="Gao Y."/>
            <person name="Liu J."/>
            <person name="Shao H."/>
            <person name="Ye R."/>
            <person name="Li L."/>
            <person name="Wei W."/>
            <person name="Wang X."/>
            <person name="Wang C."/>
            <person name="Huo Q."/>
            <person name="Li W."/>
            <person name="Guo W."/>
            <person name="Chen H."/>
            <person name="Chen S."/>
            <person name="Zhou L."/>
            <person name="Zhou L."/>
            <person name="Ni X."/>
            <person name="Tian J."/>
            <person name="Zhou Y."/>
            <person name="Sheng Y."/>
            <person name="Liu T."/>
            <person name="Pan Y."/>
            <person name="Xia L."/>
            <person name="Li J."/>
            <person name="Zhao F."/>
            <person name="Cao W."/>
        </authorList>
    </citation>
    <scope>NUCLEOTIDE SEQUENCE</scope>
    <source>
        <strain evidence="2">Rmic-2018</strain>
        <tissue evidence="2">Larvae</tissue>
    </source>
</reference>
<organism evidence="2 3">
    <name type="scientific">Rhipicephalus microplus</name>
    <name type="common">Cattle tick</name>
    <name type="synonym">Boophilus microplus</name>
    <dbReference type="NCBI Taxonomy" id="6941"/>
    <lineage>
        <taxon>Eukaryota</taxon>
        <taxon>Metazoa</taxon>
        <taxon>Ecdysozoa</taxon>
        <taxon>Arthropoda</taxon>
        <taxon>Chelicerata</taxon>
        <taxon>Arachnida</taxon>
        <taxon>Acari</taxon>
        <taxon>Parasitiformes</taxon>
        <taxon>Ixodida</taxon>
        <taxon>Ixodoidea</taxon>
        <taxon>Ixodidae</taxon>
        <taxon>Rhipicephalinae</taxon>
        <taxon>Rhipicephalus</taxon>
        <taxon>Boophilus</taxon>
    </lineage>
</organism>
<keyword evidence="1" id="KW-0812">Transmembrane</keyword>
<dbReference type="AlphaFoldDB" id="A0A9J6EA28"/>
<evidence type="ECO:0000313" key="3">
    <source>
        <dbReference type="Proteomes" id="UP000821866"/>
    </source>
</evidence>
<keyword evidence="1" id="KW-1133">Transmembrane helix</keyword>
<evidence type="ECO:0000256" key="1">
    <source>
        <dbReference type="SAM" id="Phobius"/>
    </source>
</evidence>
<comment type="caution">
    <text evidence="2">The sequence shown here is derived from an EMBL/GenBank/DDBJ whole genome shotgun (WGS) entry which is preliminary data.</text>
</comment>
<proteinExistence type="predicted"/>
<dbReference type="GO" id="GO:0006508">
    <property type="term" value="P:proteolysis"/>
    <property type="evidence" value="ECO:0007669"/>
    <property type="project" value="InterPro"/>
</dbReference>
<gene>
    <name evidence="2" type="ORF">HPB51_016571</name>
</gene>
<name>A0A9J6EA28_RHIMP</name>
<feature type="transmembrane region" description="Helical" evidence="1">
    <location>
        <begin position="62"/>
        <end position="83"/>
    </location>
</feature>
<keyword evidence="3" id="KW-1185">Reference proteome</keyword>
<keyword evidence="1" id="KW-0472">Membrane</keyword>
<protein>
    <submittedName>
        <fullName evidence="2">Uncharacterized protein</fullName>
    </submittedName>
</protein>
<dbReference type="PROSITE" id="PS51885">
    <property type="entry name" value="NEPRILYSIN"/>
    <property type="match status" value="1"/>
</dbReference>
<dbReference type="GO" id="GO:0004222">
    <property type="term" value="F:metalloendopeptidase activity"/>
    <property type="evidence" value="ECO:0007669"/>
    <property type="project" value="InterPro"/>
</dbReference>
<dbReference type="InterPro" id="IPR000718">
    <property type="entry name" value="Peptidase_M13"/>
</dbReference>
<sequence length="503" mass="55888">MTGANVCFSVRTQPDEQQSHREAPADELTVATHEVEEQKLVVDEPSHSPQPTTATSDGVLEYWPLVAAIAALVILILLQLLFATPLRLKSASRARSASVHTCESEECRRYAELFSGTTNESAPACVNFYAHVCGRWDASQSGKVKTCLDVIKVPNVPEVRDVLERGNITWPRRNERPDFLGALFYMARRVFVPVAFDVTILNVDQSLSPPSKARTLFFGPPMRFLGHARALARLQQSGKLLDHLHFTYEALAYTVDETRLKELAGHFQFLGDFLERYDRVPRTVTRSGNVSFFFQYTPSVPETRWDSLTKRYLNVSLIGNEDTLKGGVAIQSTDLFSAVFELHAKQGEYVTYDIVGGLCVQALVDYVSSDLLTSLLGGSRELATESIYERCFSDAYRFYGVVINAYFHQPLSHEVVDFSRVATLVQEAYASGLQDNDTTLRTVALGAVTSGFSAPSSGHRNFDLALTGLSMLDTKSFAESYGDYPREVRSRSARLDAACGLRL</sequence>
<dbReference type="Proteomes" id="UP000821866">
    <property type="component" value="Chromosome 3"/>
</dbReference>
<evidence type="ECO:0000313" key="2">
    <source>
        <dbReference type="EMBL" id="KAH8031387.1"/>
    </source>
</evidence>
<reference evidence="2" key="1">
    <citation type="journal article" date="2020" name="Cell">
        <title>Large-Scale Comparative Analyses of Tick Genomes Elucidate Their Genetic Diversity and Vector Capacities.</title>
        <authorList>
            <consortium name="Tick Genome and Microbiome Consortium (TIGMIC)"/>
            <person name="Jia N."/>
            <person name="Wang J."/>
            <person name="Shi W."/>
            <person name="Du L."/>
            <person name="Sun Y."/>
            <person name="Zhan W."/>
            <person name="Jiang J.F."/>
            <person name="Wang Q."/>
            <person name="Zhang B."/>
            <person name="Ji P."/>
            <person name="Bell-Sakyi L."/>
            <person name="Cui X.M."/>
            <person name="Yuan T.T."/>
            <person name="Jiang B.G."/>
            <person name="Yang W.F."/>
            <person name="Lam T.T."/>
            <person name="Chang Q.C."/>
            <person name="Ding S.J."/>
            <person name="Wang X.J."/>
            <person name="Zhu J.G."/>
            <person name="Ruan X.D."/>
            <person name="Zhao L."/>
            <person name="Wei J.T."/>
            <person name="Ye R.Z."/>
            <person name="Que T.C."/>
            <person name="Du C.H."/>
            <person name="Zhou Y.H."/>
            <person name="Cheng J.X."/>
            <person name="Dai P.F."/>
            <person name="Guo W.B."/>
            <person name="Han X.H."/>
            <person name="Huang E.J."/>
            <person name="Li L.F."/>
            <person name="Wei W."/>
            <person name="Gao Y.C."/>
            <person name="Liu J.Z."/>
            <person name="Shao H.Z."/>
            <person name="Wang X."/>
            <person name="Wang C.C."/>
            <person name="Yang T.C."/>
            <person name="Huo Q.B."/>
            <person name="Li W."/>
            <person name="Chen H.Y."/>
            <person name="Chen S.E."/>
            <person name="Zhou L.G."/>
            <person name="Ni X.B."/>
            <person name="Tian J.H."/>
            <person name="Sheng Y."/>
            <person name="Liu T."/>
            <person name="Pan Y.S."/>
            <person name="Xia L.Y."/>
            <person name="Li J."/>
            <person name="Zhao F."/>
            <person name="Cao W.C."/>
        </authorList>
    </citation>
    <scope>NUCLEOTIDE SEQUENCE</scope>
    <source>
        <strain evidence="2">Rmic-2018</strain>
    </source>
</reference>
<dbReference type="EMBL" id="JABSTU010000005">
    <property type="protein sequence ID" value="KAH8031387.1"/>
    <property type="molecule type" value="Genomic_DNA"/>
</dbReference>
<accession>A0A9J6EA28</accession>
<dbReference type="SUPFAM" id="SSF55486">
    <property type="entry name" value="Metalloproteases ('zincins'), catalytic domain"/>
    <property type="match status" value="1"/>
</dbReference>